<dbReference type="GO" id="GO:0018392">
    <property type="term" value="F:glycoprotein 3-alpha-L-fucosyltransferase activity"/>
    <property type="evidence" value="ECO:0007669"/>
    <property type="project" value="UniProtKB-EC"/>
</dbReference>
<protein>
    <submittedName>
        <fullName evidence="3">Glycosyltransferase epsH</fullName>
        <ecNumber evidence="3">2.4.1.214</ecNumber>
    </submittedName>
</protein>
<reference evidence="3" key="1">
    <citation type="submission" date="2013-03" db="EMBL/GenBank/DDBJ databases">
        <title>Genome Sequence of the Profundibacterium mesophilum strain KAUST100406-0324T from Red Sea, a novel genus in the family Rhodobacteraceae.</title>
        <authorList>
            <person name="Essack M."/>
            <person name="Alam I."/>
            <person name="Lafi F."/>
            <person name="Alawi W."/>
            <person name="Kamanu F."/>
            <person name="Al-Suwailem A."/>
            <person name="Lee O.O."/>
            <person name="Xu Y."/>
            <person name="Bajic V."/>
            <person name="Qian P.-Y."/>
            <person name="Archer J."/>
        </authorList>
    </citation>
    <scope>NUCLEOTIDE SEQUENCE</scope>
    <source>
        <strain evidence="3">KAUST100406-0324</strain>
    </source>
</reference>
<sequence length="635" mass="68816">MIPASPTQAATPAVTLIVPVHDVQEHVGACIASIRAQGMTDFEVIVIDDGSTDDSHRAAVTAIGSDPRFRVIRQSNAGLSAARNVGLSAARGSVIGFVDSDDRIAPDFLERMCAALERSGADWVACAVRSCHPDGSSDAHSAIHGAPVPEGPPKGRLMPLGDWCQIIRHYPSAWNKLYRRTLIEGLRYDEGTWFEDHAFYYRAACRTHAIMHLPQALYWQTRGRPGQITGADDDRVFEQFGVLETLHGIMASSGRPKAREGFERIASRLLFERSTVLADPARRAAFAAAGRDYLARRDMRYAPDWDPGISRLWGLEMAGACAVTVIVAASDAAPDALRATLRALEDPRLPNAEILCLGTPPRSVQSADPRLRWDAGDGETGRGDAILRAMARADGALVTVLQPGDLLPAAALHARAEAMLRLDADLGYSDFHFGPRGDLYHDGLHVPGLAAQCPAWQARRMRPVEIAALHLRPLGKVFAASALRGLLGDERNAPQTWTALVIAAAARAERAVRFEDGMPHAAAQAPPDAHPGDPARLARQIALIDVPGGRLPAGWRRRLYLRALREALSGHSGRLARLGLALRYRAAWRAEQRLQAMGALDPDIGPRLAWLFTPPRPRGMDARDGRGPDGAEEES</sequence>
<dbReference type="EMBL" id="APKE01000036">
    <property type="protein sequence ID" value="KAF0674595.1"/>
    <property type="molecule type" value="Genomic_DNA"/>
</dbReference>
<dbReference type="Gene3D" id="3.90.550.10">
    <property type="entry name" value="Spore Coat Polysaccharide Biosynthesis Protein SpsA, Chain A"/>
    <property type="match status" value="1"/>
</dbReference>
<proteinExistence type="predicted"/>
<dbReference type="Pfam" id="PF00535">
    <property type="entry name" value="Glycos_transf_2"/>
    <property type="match status" value="1"/>
</dbReference>
<dbReference type="Proteomes" id="UP000698242">
    <property type="component" value="Unassembled WGS sequence"/>
</dbReference>
<dbReference type="CDD" id="cd00761">
    <property type="entry name" value="Glyco_tranf_GTA_type"/>
    <property type="match status" value="1"/>
</dbReference>
<dbReference type="InterPro" id="IPR029044">
    <property type="entry name" value="Nucleotide-diphossugar_trans"/>
</dbReference>
<dbReference type="EC" id="2.4.1.214" evidence="3"/>
<dbReference type="InterPro" id="IPR001173">
    <property type="entry name" value="Glyco_trans_2-like"/>
</dbReference>
<dbReference type="OrthoDB" id="5291101at2"/>
<evidence type="ECO:0000313" key="3">
    <source>
        <dbReference type="EMBL" id="KAF0674595.1"/>
    </source>
</evidence>
<dbReference type="AlphaFoldDB" id="A0A921TB12"/>
<evidence type="ECO:0000313" key="4">
    <source>
        <dbReference type="Proteomes" id="UP000698242"/>
    </source>
</evidence>
<organism evidence="3 4">
    <name type="scientific">Profundibacterium mesophilum KAUST100406-0324</name>
    <dbReference type="NCBI Taxonomy" id="1037889"/>
    <lineage>
        <taxon>Bacteria</taxon>
        <taxon>Pseudomonadati</taxon>
        <taxon>Pseudomonadota</taxon>
        <taxon>Alphaproteobacteria</taxon>
        <taxon>Rhodobacterales</taxon>
        <taxon>Roseobacteraceae</taxon>
        <taxon>Profundibacterium</taxon>
    </lineage>
</organism>
<dbReference type="SUPFAM" id="SSF53448">
    <property type="entry name" value="Nucleotide-diphospho-sugar transferases"/>
    <property type="match status" value="2"/>
</dbReference>
<accession>A0A921TB12</accession>
<comment type="caution">
    <text evidence="3">The sequence shown here is derived from an EMBL/GenBank/DDBJ whole genome shotgun (WGS) entry which is preliminary data.</text>
</comment>
<keyword evidence="3" id="KW-0808">Transferase</keyword>
<keyword evidence="4" id="KW-1185">Reference proteome</keyword>
<dbReference type="PANTHER" id="PTHR43685">
    <property type="entry name" value="GLYCOSYLTRANSFERASE"/>
    <property type="match status" value="1"/>
</dbReference>
<evidence type="ECO:0000259" key="2">
    <source>
        <dbReference type="Pfam" id="PF00535"/>
    </source>
</evidence>
<feature type="compositionally biased region" description="Basic and acidic residues" evidence="1">
    <location>
        <begin position="618"/>
        <end position="629"/>
    </location>
</feature>
<name>A0A921TB12_9RHOB</name>
<dbReference type="RefSeq" id="WP_159966489.1">
    <property type="nucleotide sequence ID" value="NZ_APKE01000036.1"/>
</dbReference>
<keyword evidence="3" id="KW-0328">Glycosyltransferase</keyword>
<dbReference type="PANTHER" id="PTHR43685:SF2">
    <property type="entry name" value="GLYCOSYLTRANSFERASE 2-LIKE DOMAIN-CONTAINING PROTEIN"/>
    <property type="match status" value="1"/>
</dbReference>
<feature type="domain" description="Glycosyltransferase 2-like" evidence="2">
    <location>
        <begin position="16"/>
        <end position="184"/>
    </location>
</feature>
<gene>
    <name evidence="3" type="primary">epsH</name>
    <name evidence="3" type="ORF">PMES_02977</name>
</gene>
<feature type="region of interest" description="Disordered" evidence="1">
    <location>
        <begin position="615"/>
        <end position="635"/>
    </location>
</feature>
<evidence type="ECO:0000256" key="1">
    <source>
        <dbReference type="SAM" id="MobiDB-lite"/>
    </source>
</evidence>
<dbReference type="InterPro" id="IPR050834">
    <property type="entry name" value="Glycosyltransf_2"/>
</dbReference>